<feature type="non-terminal residue" evidence="2">
    <location>
        <position position="70"/>
    </location>
</feature>
<feature type="region of interest" description="Disordered" evidence="1">
    <location>
        <begin position="48"/>
        <end position="70"/>
    </location>
</feature>
<accession>A0AA39MK11</accession>
<comment type="caution">
    <text evidence="2">The sequence shown here is derived from an EMBL/GenBank/DDBJ whole genome shotgun (WGS) entry which is preliminary data.</text>
</comment>
<evidence type="ECO:0000313" key="3">
    <source>
        <dbReference type="Proteomes" id="UP001175226"/>
    </source>
</evidence>
<protein>
    <submittedName>
        <fullName evidence="2">Uncharacterized protein</fullName>
    </submittedName>
</protein>
<feature type="non-terminal residue" evidence="2">
    <location>
        <position position="1"/>
    </location>
</feature>
<dbReference type="AlphaFoldDB" id="A0AA39MK11"/>
<proteinExistence type="predicted"/>
<reference evidence="2" key="1">
    <citation type="submission" date="2023-06" db="EMBL/GenBank/DDBJ databases">
        <authorList>
            <consortium name="Lawrence Berkeley National Laboratory"/>
            <person name="Ahrendt S."/>
            <person name="Sahu N."/>
            <person name="Indic B."/>
            <person name="Wong-Bajracharya J."/>
            <person name="Merenyi Z."/>
            <person name="Ke H.-M."/>
            <person name="Monk M."/>
            <person name="Kocsube S."/>
            <person name="Drula E."/>
            <person name="Lipzen A."/>
            <person name="Balint B."/>
            <person name="Henrissat B."/>
            <person name="Andreopoulos B."/>
            <person name="Martin F.M."/>
            <person name="Harder C.B."/>
            <person name="Rigling D."/>
            <person name="Ford K.L."/>
            <person name="Foster G.D."/>
            <person name="Pangilinan J."/>
            <person name="Papanicolaou A."/>
            <person name="Barry K."/>
            <person name="LaButti K."/>
            <person name="Viragh M."/>
            <person name="Koriabine M."/>
            <person name="Yan M."/>
            <person name="Riley R."/>
            <person name="Champramary S."/>
            <person name="Plett K.L."/>
            <person name="Tsai I.J."/>
            <person name="Slot J."/>
            <person name="Sipos G."/>
            <person name="Plett J."/>
            <person name="Nagy L.G."/>
            <person name="Grigoriev I.V."/>
        </authorList>
    </citation>
    <scope>NUCLEOTIDE SEQUENCE</scope>
    <source>
        <strain evidence="2">FPL87.14</strain>
    </source>
</reference>
<sequence length="70" mass="8257">PNLRYGMIMGVALVNFKDEEDVPIKGANRLYRILITESAWLMRNERGIGKEDNPNEWRSQQEIHNRWLSS</sequence>
<evidence type="ECO:0000256" key="1">
    <source>
        <dbReference type="SAM" id="MobiDB-lite"/>
    </source>
</evidence>
<organism evidence="2 3">
    <name type="scientific">Armillaria borealis</name>
    <dbReference type="NCBI Taxonomy" id="47425"/>
    <lineage>
        <taxon>Eukaryota</taxon>
        <taxon>Fungi</taxon>
        <taxon>Dikarya</taxon>
        <taxon>Basidiomycota</taxon>
        <taxon>Agaricomycotina</taxon>
        <taxon>Agaricomycetes</taxon>
        <taxon>Agaricomycetidae</taxon>
        <taxon>Agaricales</taxon>
        <taxon>Marasmiineae</taxon>
        <taxon>Physalacriaceae</taxon>
        <taxon>Armillaria</taxon>
    </lineage>
</organism>
<gene>
    <name evidence="2" type="ORF">EV421DRAFT_1681426</name>
</gene>
<evidence type="ECO:0000313" key="2">
    <source>
        <dbReference type="EMBL" id="KAK0436549.1"/>
    </source>
</evidence>
<dbReference type="Proteomes" id="UP001175226">
    <property type="component" value="Unassembled WGS sequence"/>
</dbReference>
<keyword evidence="3" id="KW-1185">Reference proteome</keyword>
<name>A0AA39MK11_9AGAR</name>
<dbReference type="EMBL" id="JAUEPT010000054">
    <property type="protein sequence ID" value="KAK0436549.1"/>
    <property type="molecule type" value="Genomic_DNA"/>
</dbReference>